<feature type="compositionally biased region" description="Basic residues" evidence="1">
    <location>
        <begin position="71"/>
        <end position="90"/>
    </location>
</feature>
<sequence length="104" mass="11926">MRMAARFAVAVQYHHNARREYVKEIAATGLLDAVFLFEELRRFVSSVTVSEYLIGSEVLTLRRPTTDSGTTRRRSSARCVTKGKNRRRQRKKVAILSNVEIDVL</sequence>
<reference evidence="2 3" key="1">
    <citation type="journal article" date="2019" name="Commun. Biol.">
        <title>The bagworm genome reveals a unique fibroin gene that provides high tensile strength.</title>
        <authorList>
            <person name="Kono N."/>
            <person name="Nakamura H."/>
            <person name="Ohtoshi R."/>
            <person name="Tomita M."/>
            <person name="Numata K."/>
            <person name="Arakawa K."/>
        </authorList>
    </citation>
    <scope>NUCLEOTIDE SEQUENCE [LARGE SCALE GENOMIC DNA]</scope>
</reference>
<keyword evidence="3" id="KW-1185">Reference proteome</keyword>
<dbReference type="Proteomes" id="UP000299102">
    <property type="component" value="Unassembled WGS sequence"/>
</dbReference>
<gene>
    <name evidence="2" type="ORF">EVAR_11966_1</name>
</gene>
<protein>
    <submittedName>
        <fullName evidence="2">Uncharacterized protein</fullName>
    </submittedName>
</protein>
<dbReference type="EMBL" id="BGZK01000128">
    <property type="protein sequence ID" value="GBP21367.1"/>
    <property type="molecule type" value="Genomic_DNA"/>
</dbReference>
<accession>A0A4C1U5H4</accession>
<organism evidence="2 3">
    <name type="scientific">Eumeta variegata</name>
    <name type="common">Bagworm moth</name>
    <name type="synonym">Eumeta japonica</name>
    <dbReference type="NCBI Taxonomy" id="151549"/>
    <lineage>
        <taxon>Eukaryota</taxon>
        <taxon>Metazoa</taxon>
        <taxon>Ecdysozoa</taxon>
        <taxon>Arthropoda</taxon>
        <taxon>Hexapoda</taxon>
        <taxon>Insecta</taxon>
        <taxon>Pterygota</taxon>
        <taxon>Neoptera</taxon>
        <taxon>Endopterygota</taxon>
        <taxon>Lepidoptera</taxon>
        <taxon>Glossata</taxon>
        <taxon>Ditrysia</taxon>
        <taxon>Tineoidea</taxon>
        <taxon>Psychidae</taxon>
        <taxon>Oiketicinae</taxon>
        <taxon>Eumeta</taxon>
    </lineage>
</organism>
<proteinExistence type="predicted"/>
<evidence type="ECO:0000313" key="3">
    <source>
        <dbReference type="Proteomes" id="UP000299102"/>
    </source>
</evidence>
<evidence type="ECO:0000256" key="1">
    <source>
        <dbReference type="SAM" id="MobiDB-lite"/>
    </source>
</evidence>
<comment type="caution">
    <text evidence="2">The sequence shown here is derived from an EMBL/GenBank/DDBJ whole genome shotgun (WGS) entry which is preliminary data.</text>
</comment>
<name>A0A4C1U5H4_EUMVA</name>
<evidence type="ECO:0000313" key="2">
    <source>
        <dbReference type="EMBL" id="GBP21367.1"/>
    </source>
</evidence>
<feature type="region of interest" description="Disordered" evidence="1">
    <location>
        <begin position="64"/>
        <end position="90"/>
    </location>
</feature>
<dbReference type="AlphaFoldDB" id="A0A4C1U5H4"/>